<proteinExistence type="predicted"/>
<dbReference type="Pfam" id="PF11927">
    <property type="entry name" value="HODM_asu-like"/>
    <property type="match status" value="1"/>
</dbReference>
<evidence type="ECO:0000256" key="1">
    <source>
        <dbReference type="SAM" id="MobiDB-lite"/>
    </source>
</evidence>
<dbReference type="RefSeq" id="WP_107750002.1">
    <property type="nucleotide sequence ID" value="NZ_QBKF01000001.1"/>
</dbReference>
<feature type="compositionally biased region" description="Basic and acidic residues" evidence="1">
    <location>
        <begin position="201"/>
        <end position="218"/>
    </location>
</feature>
<organism evidence="2 3">
    <name type="scientific">Pararhodobacter aggregans</name>
    <dbReference type="NCBI Taxonomy" id="404875"/>
    <lineage>
        <taxon>Bacteria</taxon>
        <taxon>Pseudomonadati</taxon>
        <taxon>Pseudomonadota</taxon>
        <taxon>Alphaproteobacteria</taxon>
        <taxon>Rhodobacterales</taxon>
        <taxon>Paracoccaceae</taxon>
        <taxon>Pararhodobacter</taxon>
    </lineage>
</organism>
<gene>
    <name evidence="2" type="ORF">DDE23_03625</name>
</gene>
<dbReference type="Proteomes" id="UP000244810">
    <property type="component" value="Unassembled WGS sequence"/>
</dbReference>
<accession>A0A2T7UYC5</accession>
<dbReference type="InterPro" id="IPR021848">
    <property type="entry name" value="HODM_asu-like"/>
</dbReference>
<keyword evidence="3" id="KW-1185">Reference proteome</keyword>
<evidence type="ECO:0000313" key="3">
    <source>
        <dbReference type="Proteomes" id="UP000244810"/>
    </source>
</evidence>
<protein>
    <submittedName>
        <fullName evidence="2">DUF3445 domain-containing protein</fullName>
    </submittedName>
</protein>
<feature type="region of interest" description="Disordered" evidence="1">
    <location>
        <begin position="199"/>
        <end position="218"/>
    </location>
</feature>
<dbReference type="AlphaFoldDB" id="A0A2T7UYC5"/>
<sequence length="258" mass="28326">MAILHDSLPFKVWMDPRLTRLPGILPMDPEDWLRVDEAYAGQMAERARLIAGEPGAVTGALPGSEPAVAELAEAVEARLPGLGFAREGAAWRCPDGRLVADGGPVLARLGQLVQEDLCVMEAGPEGHHVLTAAVLCFPASWTLVEKLGRGLPGIHRPVSVYDEGLAARVQRLFDAVRVGQPLWRANVLDYVDPSLYQPRSEANRREKPEGPRGFIRSERQGLMRLPRTQAVIFSIHTYVVAREMLTAEEEAAFSARPR</sequence>
<dbReference type="OrthoDB" id="5242510at2"/>
<reference evidence="2 3" key="1">
    <citation type="journal article" date="2011" name="Syst. Appl. Microbiol.">
        <title>Defluviimonas denitrificans gen. nov., sp. nov., and Pararhodobacter aggregans gen. nov., sp. nov., non-phototrophic Rhodobacteraceae from the biofilter of a marine aquaculture.</title>
        <authorList>
            <person name="Foesel B.U."/>
            <person name="Drake H.L."/>
            <person name="Schramm A."/>
        </authorList>
    </citation>
    <scope>NUCLEOTIDE SEQUENCE [LARGE SCALE GENOMIC DNA]</scope>
    <source>
        <strain evidence="2 3">D1-19</strain>
    </source>
</reference>
<evidence type="ECO:0000313" key="2">
    <source>
        <dbReference type="EMBL" id="PVE49498.1"/>
    </source>
</evidence>
<dbReference type="EMBL" id="QDDR01000001">
    <property type="protein sequence ID" value="PVE49498.1"/>
    <property type="molecule type" value="Genomic_DNA"/>
</dbReference>
<name>A0A2T7UYC5_9RHOB</name>
<comment type="caution">
    <text evidence="2">The sequence shown here is derived from an EMBL/GenBank/DDBJ whole genome shotgun (WGS) entry which is preliminary data.</text>
</comment>